<feature type="compositionally biased region" description="Basic and acidic residues" evidence="1">
    <location>
        <begin position="68"/>
        <end position="82"/>
    </location>
</feature>
<organism evidence="2 3">
    <name type="scientific">Pristionchus fissidentatus</name>
    <dbReference type="NCBI Taxonomy" id="1538716"/>
    <lineage>
        <taxon>Eukaryota</taxon>
        <taxon>Metazoa</taxon>
        <taxon>Ecdysozoa</taxon>
        <taxon>Nematoda</taxon>
        <taxon>Chromadorea</taxon>
        <taxon>Rhabditida</taxon>
        <taxon>Rhabditina</taxon>
        <taxon>Diplogasteromorpha</taxon>
        <taxon>Diplogasteroidea</taxon>
        <taxon>Neodiplogasteridae</taxon>
        <taxon>Pristionchus</taxon>
    </lineage>
</organism>
<keyword evidence="3" id="KW-1185">Reference proteome</keyword>
<dbReference type="AlphaFoldDB" id="A0AAV5WXG5"/>
<evidence type="ECO:0000256" key="1">
    <source>
        <dbReference type="SAM" id="MobiDB-lite"/>
    </source>
</evidence>
<name>A0AAV5WXG5_9BILA</name>
<proteinExistence type="predicted"/>
<sequence length="131" mass="14418">VDLMAPKRAVSIYRVHDQKALHKNSTISDTSFHLTSRAKKRASTVPSAIRQVAGGVSKSGPRTTVKATKKDNAPLDPVDSHASKTRPSHVSIPSKLLECGHWSNYVPHGWSEPTCYYPTCMTKELVDHLSQ</sequence>
<evidence type="ECO:0000313" key="3">
    <source>
        <dbReference type="Proteomes" id="UP001432322"/>
    </source>
</evidence>
<feature type="non-terminal residue" evidence="2">
    <location>
        <position position="1"/>
    </location>
</feature>
<feature type="region of interest" description="Disordered" evidence="1">
    <location>
        <begin position="52"/>
        <end position="89"/>
    </location>
</feature>
<accession>A0AAV5WXG5</accession>
<comment type="caution">
    <text evidence="2">The sequence shown here is derived from an EMBL/GenBank/DDBJ whole genome shotgun (WGS) entry which is preliminary data.</text>
</comment>
<evidence type="ECO:0000313" key="2">
    <source>
        <dbReference type="EMBL" id="GMT36559.1"/>
    </source>
</evidence>
<feature type="non-terminal residue" evidence="2">
    <location>
        <position position="131"/>
    </location>
</feature>
<dbReference type="Proteomes" id="UP001432322">
    <property type="component" value="Unassembled WGS sequence"/>
</dbReference>
<reference evidence="2" key="1">
    <citation type="submission" date="2023-10" db="EMBL/GenBank/DDBJ databases">
        <title>Genome assembly of Pristionchus species.</title>
        <authorList>
            <person name="Yoshida K."/>
            <person name="Sommer R.J."/>
        </authorList>
    </citation>
    <scope>NUCLEOTIDE SEQUENCE</scope>
    <source>
        <strain evidence="2">RS5133</strain>
    </source>
</reference>
<dbReference type="EMBL" id="BTSY01000007">
    <property type="protein sequence ID" value="GMT36559.1"/>
    <property type="molecule type" value="Genomic_DNA"/>
</dbReference>
<gene>
    <name evidence="2" type="ORF">PFISCL1PPCAC_27856</name>
</gene>
<protein>
    <submittedName>
        <fullName evidence="2">Uncharacterized protein</fullName>
    </submittedName>
</protein>